<dbReference type="InterPro" id="IPR032466">
    <property type="entry name" value="Metal_Hydrolase"/>
</dbReference>
<feature type="binding site" evidence="7">
    <location>
        <position position="151"/>
    </location>
    <ligand>
        <name>N-formimidoyl-L-glutamate</name>
        <dbReference type="ChEBI" id="CHEBI:58928"/>
    </ligand>
</feature>
<dbReference type="AlphaFoldDB" id="A0A916JNB5"/>
<evidence type="ECO:0000256" key="2">
    <source>
        <dbReference type="ARBA" id="ARBA00022723"/>
    </source>
</evidence>
<dbReference type="GO" id="GO:0005506">
    <property type="term" value="F:iron ion binding"/>
    <property type="evidence" value="ECO:0007669"/>
    <property type="project" value="UniProtKB-UniRule"/>
</dbReference>
<dbReference type="SUPFAM" id="SSF51338">
    <property type="entry name" value="Composite domain of metallo-dependent hydrolases"/>
    <property type="match status" value="1"/>
</dbReference>
<feature type="binding site" evidence="7">
    <location>
        <position position="81"/>
    </location>
    <ligand>
        <name>Zn(2+)</name>
        <dbReference type="ChEBI" id="CHEBI:29105"/>
    </ligand>
</feature>
<evidence type="ECO:0000313" key="10">
    <source>
        <dbReference type="Proteomes" id="UP000683507"/>
    </source>
</evidence>
<comment type="function">
    <text evidence="7">Catalyzes the hydrolytic cleavage of the carbon-nitrogen bond in imidazolone-5-propanoate to yield N-formimidoyl-L-glutamate. It is the third step in the universal histidine degradation pathway.</text>
</comment>
<keyword evidence="5 7" id="KW-0862">Zinc</keyword>
<feature type="binding site" evidence="7">
    <location>
        <position position="79"/>
    </location>
    <ligand>
        <name>Fe(3+)</name>
        <dbReference type="ChEBI" id="CHEBI:29034"/>
    </ligand>
</feature>
<evidence type="ECO:0000256" key="1">
    <source>
        <dbReference type="ARBA" id="ARBA00012864"/>
    </source>
</evidence>
<dbReference type="NCBIfam" id="TIGR01224">
    <property type="entry name" value="hutI"/>
    <property type="match status" value="1"/>
</dbReference>
<feature type="binding site" evidence="7">
    <location>
        <position position="249"/>
    </location>
    <ligand>
        <name>Fe(3+)</name>
        <dbReference type="ChEBI" id="CHEBI:29034"/>
    </ligand>
</feature>
<evidence type="ECO:0000256" key="6">
    <source>
        <dbReference type="ARBA" id="ARBA00023004"/>
    </source>
</evidence>
<keyword evidence="3 7" id="KW-0378">Hydrolase</keyword>
<comment type="pathway">
    <text evidence="7">Amino-acid degradation; L-histidine degradation into L-glutamate; N-formimidoyl-L-glutamate from L-histidine: step 3/3.</text>
</comment>
<feature type="binding site" evidence="7">
    <location>
        <position position="325"/>
    </location>
    <ligand>
        <name>N-formimidoyl-L-glutamate</name>
        <dbReference type="ChEBI" id="CHEBI:58928"/>
    </ligand>
</feature>
<dbReference type="HAMAP" id="MF_00372">
    <property type="entry name" value="HutI"/>
    <property type="match status" value="1"/>
</dbReference>
<dbReference type="EMBL" id="OU015584">
    <property type="protein sequence ID" value="CAG5082537.1"/>
    <property type="molecule type" value="Genomic_DNA"/>
</dbReference>
<proteinExistence type="inferred from homology"/>
<dbReference type="RefSeq" id="WP_258542146.1">
    <property type="nucleotide sequence ID" value="NZ_OU015584.1"/>
</dbReference>
<feature type="binding site" evidence="7">
    <location>
        <position position="184"/>
    </location>
    <ligand>
        <name>4-imidazolone-5-propanoate</name>
        <dbReference type="ChEBI" id="CHEBI:77893"/>
    </ligand>
</feature>
<evidence type="ECO:0000256" key="7">
    <source>
        <dbReference type="HAMAP-Rule" id="MF_00372"/>
    </source>
</evidence>
<keyword evidence="10" id="KW-1185">Reference proteome</keyword>
<keyword evidence="7" id="KW-0963">Cytoplasm</keyword>
<comment type="catalytic activity">
    <reaction evidence="7">
        <text>4-imidazolone-5-propanoate + H2O = N-formimidoyl-L-glutamate</text>
        <dbReference type="Rhea" id="RHEA:23660"/>
        <dbReference type="ChEBI" id="CHEBI:15377"/>
        <dbReference type="ChEBI" id="CHEBI:58928"/>
        <dbReference type="ChEBI" id="CHEBI:77893"/>
        <dbReference type="EC" id="3.5.2.7"/>
    </reaction>
</comment>
<dbReference type="GO" id="GO:0050480">
    <property type="term" value="F:imidazolonepropionase activity"/>
    <property type="evidence" value="ECO:0007669"/>
    <property type="project" value="UniProtKB-UniRule"/>
</dbReference>
<comment type="subcellular location">
    <subcellularLocation>
        <location evidence="7">Cytoplasm</location>
    </subcellularLocation>
</comment>
<dbReference type="Proteomes" id="UP000683507">
    <property type="component" value="Chromosome"/>
</dbReference>
<feature type="binding site" evidence="7">
    <location>
        <position position="323"/>
    </location>
    <ligand>
        <name>Fe(3+)</name>
        <dbReference type="ChEBI" id="CHEBI:29034"/>
    </ligand>
</feature>
<comment type="cofactor">
    <cofactor evidence="7">
        <name>Zn(2+)</name>
        <dbReference type="ChEBI" id="CHEBI:29105"/>
    </cofactor>
    <cofactor evidence="7">
        <name>Fe(3+)</name>
        <dbReference type="ChEBI" id="CHEBI:29034"/>
    </cofactor>
    <text evidence="7">Binds 1 zinc or iron ion per subunit.</text>
</comment>
<evidence type="ECO:0000256" key="3">
    <source>
        <dbReference type="ARBA" id="ARBA00022801"/>
    </source>
</evidence>
<feature type="binding site" evidence="7">
    <location>
        <position position="323"/>
    </location>
    <ligand>
        <name>Zn(2+)</name>
        <dbReference type="ChEBI" id="CHEBI:29105"/>
    </ligand>
</feature>
<keyword evidence="2 7" id="KW-0479">Metal-binding</keyword>
<feature type="binding site" evidence="7">
    <location>
        <position position="88"/>
    </location>
    <ligand>
        <name>4-imidazolone-5-propanoate</name>
        <dbReference type="ChEBI" id="CHEBI:77893"/>
    </ligand>
</feature>
<reference evidence="9" key="1">
    <citation type="submission" date="2021-04" db="EMBL/GenBank/DDBJ databases">
        <authorList>
            <person name="Rodrigo-Torres L."/>
            <person name="Arahal R. D."/>
            <person name="Lucena T."/>
        </authorList>
    </citation>
    <scope>NUCLEOTIDE SEQUENCE</scope>
    <source>
        <strain evidence="9">AS29M-1</strain>
    </source>
</reference>
<feature type="domain" description="Amidohydrolase-related" evidence="8">
    <location>
        <begin position="71"/>
        <end position="412"/>
    </location>
</feature>
<dbReference type="GO" id="GO:0005737">
    <property type="term" value="C:cytoplasm"/>
    <property type="evidence" value="ECO:0007669"/>
    <property type="project" value="UniProtKB-SubCell"/>
</dbReference>
<dbReference type="Pfam" id="PF01979">
    <property type="entry name" value="Amidohydro_1"/>
    <property type="match status" value="1"/>
</dbReference>
<organism evidence="9 10">
    <name type="scientific">Parvicella tangerina</name>
    <dbReference type="NCBI Taxonomy" id="2829795"/>
    <lineage>
        <taxon>Bacteria</taxon>
        <taxon>Pseudomonadati</taxon>
        <taxon>Bacteroidota</taxon>
        <taxon>Flavobacteriia</taxon>
        <taxon>Flavobacteriales</taxon>
        <taxon>Parvicellaceae</taxon>
        <taxon>Parvicella</taxon>
    </lineage>
</organism>
<feature type="binding site" evidence="7">
    <location>
        <position position="328"/>
    </location>
    <ligand>
        <name>4-imidazolone-5-propanoate</name>
        <dbReference type="ChEBI" id="CHEBI:77893"/>
    </ligand>
</feature>
<feature type="binding site" evidence="7">
    <location>
        <position position="249"/>
    </location>
    <ligand>
        <name>Zn(2+)</name>
        <dbReference type="ChEBI" id="CHEBI:29105"/>
    </ligand>
</feature>
<evidence type="ECO:0000256" key="5">
    <source>
        <dbReference type="ARBA" id="ARBA00022833"/>
    </source>
</evidence>
<comment type="similarity">
    <text evidence="7">Belongs to the metallo-dependent hydrolases superfamily. HutI family.</text>
</comment>
<dbReference type="InterPro" id="IPR005920">
    <property type="entry name" value="HutI"/>
</dbReference>
<feature type="binding site" evidence="7">
    <location>
        <position position="151"/>
    </location>
    <ligand>
        <name>4-imidazolone-5-propanoate</name>
        <dbReference type="ChEBI" id="CHEBI:77893"/>
    </ligand>
</feature>
<dbReference type="FunFam" id="3.20.20.140:FF:000007">
    <property type="entry name" value="Imidazolonepropionase"/>
    <property type="match status" value="1"/>
</dbReference>
<dbReference type="PANTHER" id="PTHR42752">
    <property type="entry name" value="IMIDAZOLONEPROPIONASE"/>
    <property type="match status" value="1"/>
</dbReference>
<feature type="binding site" evidence="7">
    <location>
        <position position="327"/>
    </location>
    <ligand>
        <name>N-formimidoyl-L-glutamate</name>
        <dbReference type="ChEBI" id="CHEBI:58928"/>
    </ligand>
</feature>
<keyword evidence="4 7" id="KW-0369">Histidine metabolism</keyword>
<dbReference type="SUPFAM" id="SSF51556">
    <property type="entry name" value="Metallo-dependent hydrolases"/>
    <property type="match status" value="1"/>
</dbReference>
<dbReference type="Gene3D" id="2.30.40.10">
    <property type="entry name" value="Urease, subunit C, domain 1"/>
    <property type="match status" value="1"/>
</dbReference>
<evidence type="ECO:0000313" key="9">
    <source>
        <dbReference type="EMBL" id="CAG5082537.1"/>
    </source>
</evidence>
<keyword evidence="6 7" id="KW-0408">Iron</keyword>
<feature type="binding site" evidence="7">
    <location>
        <position position="252"/>
    </location>
    <ligand>
        <name>4-imidazolone-5-propanoate</name>
        <dbReference type="ChEBI" id="CHEBI:77893"/>
    </ligand>
</feature>
<feature type="binding site" evidence="7">
    <location>
        <position position="79"/>
    </location>
    <ligand>
        <name>Zn(2+)</name>
        <dbReference type="ChEBI" id="CHEBI:29105"/>
    </ligand>
</feature>
<dbReference type="InterPro" id="IPR011059">
    <property type="entry name" value="Metal-dep_hydrolase_composite"/>
</dbReference>
<dbReference type="EC" id="3.5.2.7" evidence="1 7"/>
<feature type="binding site" evidence="7">
    <location>
        <position position="81"/>
    </location>
    <ligand>
        <name>Fe(3+)</name>
        <dbReference type="ChEBI" id="CHEBI:29034"/>
    </ligand>
</feature>
<dbReference type="PANTHER" id="PTHR42752:SF1">
    <property type="entry name" value="IMIDAZOLONEPROPIONASE-RELATED"/>
    <property type="match status" value="1"/>
</dbReference>
<sequence>MKLFKNTAGIYGILENNNSPLRGKEINEFKAIANGYVVTDQGKITEYGKLEELKRAESEFEEIIDCQGGLLLPAYCDSHTHLVFATSREEEFVDRINGLTYEEIALRGGGILNSAEKLANLSEDQLFEDAKQRLNKLIKLGTGAIEIKSGYGLSVEAEIKMLRVIKRLKESFNIPIKATFLGAHAFPKTYKTNKQAYIDLIINEMLPIIAQEGLADYIDAFCEENYFTVEQTLQIIEAGKKAGLKAKIHVNQFNALGGVSAFVKEGAVSLDHLEEMNTEDYDALEDSNTIATALPSCSFFLSIPYTPLKEMLSRNIAIALATDFNPGSTPSGNMNFVVSLACIKQKLTPAQAYNAATINGAYAMEVADQVGSITKGKRANFIVTNPVKGLNYLPYSFGENNIHAVYVNGEIVKTN</sequence>
<gene>
    <name evidence="9" type="primary">hutI_1</name>
    <name evidence="7" type="synonym">hutI</name>
    <name evidence="9" type="ORF">CRYO30217_01944</name>
</gene>
<accession>A0A916JNB5</accession>
<dbReference type="GO" id="GO:0008270">
    <property type="term" value="F:zinc ion binding"/>
    <property type="evidence" value="ECO:0007669"/>
    <property type="project" value="UniProtKB-UniRule"/>
</dbReference>
<dbReference type="Gene3D" id="3.20.20.140">
    <property type="entry name" value="Metal-dependent hydrolases"/>
    <property type="match status" value="1"/>
</dbReference>
<name>A0A916JNB5_9FLAO</name>
<dbReference type="KEGG" id="ptan:CRYO30217_01944"/>
<evidence type="ECO:0000259" key="8">
    <source>
        <dbReference type="Pfam" id="PF01979"/>
    </source>
</evidence>
<dbReference type="GO" id="GO:0019556">
    <property type="term" value="P:L-histidine catabolic process to glutamate and formamide"/>
    <property type="evidence" value="ECO:0007669"/>
    <property type="project" value="UniProtKB-UniRule"/>
</dbReference>
<protein>
    <recommendedName>
        <fullName evidence="1 7">Imidazolonepropionase</fullName>
        <ecNumber evidence="1 7">3.5.2.7</ecNumber>
    </recommendedName>
    <alternativeName>
        <fullName evidence="7">Imidazolone-5-propionate hydrolase</fullName>
    </alternativeName>
</protein>
<dbReference type="InterPro" id="IPR006680">
    <property type="entry name" value="Amidohydro-rel"/>
</dbReference>
<evidence type="ECO:0000256" key="4">
    <source>
        <dbReference type="ARBA" id="ARBA00022808"/>
    </source>
</evidence>